<evidence type="ECO:0000259" key="1">
    <source>
        <dbReference type="Pfam" id="PF00534"/>
    </source>
</evidence>
<dbReference type="RefSeq" id="WP_183398582.1">
    <property type="nucleotide sequence ID" value="NZ_JACIDS010000002.1"/>
</dbReference>
<accession>A0A840ANZ3</accession>
<dbReference type="AlphaFoldDB" id="A0A840ANZ3"/>
<dbReference type="InterPro" id="IPR001296">
    <property type="entry name" value="Glyco_trans_1"/>
</dbReference>
<evidence type="ECO:0000313" key="4">
    <source>
        <dbReference type="Proteomes" id="UP000553963"/>
    </source>
</evidence>
<feature type="domain" description="Glycosyltransferase subfamily 4-like N-terminal" evidence="2">
    <location>
        <begin position="15"/>
        <end position="175"/>
    </location>
</feature>
<comment type="caution">
    <text evidence="3">The sequence shown here is derived from an EMBL/GenBank/DDBJ whole genome shotgun (WGS) entry which is preliminary data.</text>
</comment>
<dbReference type="Pfam" id="PF13579">
    <property type="entry name" value="Glyco_trans_4_4"/>
    <property type="match status" value="1"/>
</dbReference>
<keyword evidence="4" id="KW-1185">Reference proteome</keyword>
<feature type="domain" description="Glycosyl transferase family 1" evidence="1">
    <location>
        <begin position="194"/>
        <end position="359"/>
    </location>
</feature>
<dbReference type="SUPFAM" id="SSF53756">
    <property type="entry name" value="UDP-Glycosyltransferase/glycogen phosphorylase"/>
    <property type="match status" value="1"/>
</dbReference>
<sequence length="388" mass="41968">MKILNLIPSVDPRHGGPVEALRIAAEELGPAGHVVEALSHDHPGAEHVARFPVKTHANGPGMLRGRLVPEFARWLKAHGREYDVAVVHGLWTFAAYGGHGTLREIGLPYVVFSHGMMDPWFNKAFPVKNLAKQAFWMTIQGPVLRDAAFVLFTCEEERRLARLAFRHNGYRERVVAFGSADAPDRPAAQHAAFRAALPQLDGRRFLLFLSRIHPKKGCDLLIEAFASVASSAPDLDLVIAGPDQVGWQAKLQALAAERGLTGRVHFPGMLAGDAKWGAFRGAEAFVLPSHQENFGIVVAEAMACGTPVLISDKVNIWREIEASGGGLVEDDTVAGTRALLATFLALTPDARRAMGAKARLGYERHFGTVAAARDLIDTLNDAIAAGAR</sequence>
<evidence type="ECO:0000313" key="3">
    <source>
        <dbReference type="EMBL" id="MBB3930983.1"/>
    </source>
</evidence>
<evidence type="ECO:0000259" key="2">
    <source>
        <dbReference type="Pfam" id="PF13579"/>
    </source>
</evidence>
<gene>
    <name evidence="3" type="ORF">GGR25_002022</name>
</gene>
<protein>
    <submittedName>
        <fullName evidence="3">Glycosyltransferase involved in cell wall biosynthesis</fullName>
    </submittedName>
</protein>
<organism evidence="3 4">
    <name type="scientific">Kaistia hirudinis</name>
    <dbReference type="NCBI Taxonomy" id="1293440"/>
    <lineage>
        <taxon>Bacteria</taxon>
        <taxon>Pseudomonadati</taxon>
        <taxon>Pseudomonadota</taxon>
        <taxon>Alphaproteobacteria</taxon>
        <taxon>Hyphomicrobiales</taxon>
        <taxon>Kaistiaceae</taxon>
        <taxon>Kaistia</taxon>
    </lineage>
</organism>
<reference evidence="3 4" key="1">
    <citation type="submission" date="2020-08" db="EMBL/GenBank/DDBJ databases">
        <title>Genomic Encyclopedia of Type Strains, Phase IV (KMG-IV): sequencing the most valuable type-strain genomes for metagenomic binning, comparative biology and taxonomic classification.</title>
        <authorList>
            <person name="Goeker M."/>
        </authorList>
    </citation>
    <scope>NUCLEOTIDE SEQUENCE [LARGE SCALE GENOMIC DNA]</scope>
    <source>
        <strain evidence="3 4">DSM 25966</strain>
    </source>
</reference>
<dbReference type="InterPro" id="IPR050194">
    <property type="entry name" value="Glycosyltransferase_grp1"/>
</dbReference>
<dbReference type="Pfam" id="PF00534">
    <property type="entry name" value="Glycos_transf_1"/>
    <property type="match status" value="1"/>
</dbReference>
<dbReference type="Proteomes" id="UP000553963">
    <property type="component" value="Unassembled WGS sequence"/>
</dbReference>
<dbReference type="Gene3D" id="3.40.50.2000">
    <property type="entry name" value="Glycogen Phosphorylase B"/>
    <property type="match status" value="2"/>
</dbReference>
<keyword evidence="3" id="KW-0808">Transferase</keyword>
<name>A0A840ANZ3_9HYPH</name>
<proteinExistence type="predicted"/>
<dbReference type="EMBL" id="JACIDS010000002">
    <property type="protein sequence ID" value="MBB3930983.1"/>
    <property type="molecule type" value="Genomic_DNA"/>
</dbReference>
<dbReference type="PANTHER" id="PTHR45947:SF3">
    <property type="entry name" value="SULFOQUINOVOSYL TRANSFERASE SQD2"/>
    <property type="match status" value="1"/>
</dbReference>
<dbReference type="PANTHER" id="PTHR45947">
    <property type="entry name" value="SULFOQUINOVOSYL TRANSFERASE SQD2"/>
    <property type="match status" value="1"/>
</dbReference>
<dbReference type="GO" id="GO:0016757">
    <property type="term" value="F:glycosyltransferase activity"/>
    <property type="evidence" value="ECO:0007669"/>
    <property type="project" value="InterPro"/>
</dbReference>
<dbReference type="InterPro" id="IPR028098">
    <property type="entry name" value="Glyco_trans_4-like_N"/>
</dbReference>